<reference evidence="1" key="1">
    <citation type="submission" date="2022-10" db="EMBL/GenBank/DDBJ databases">
        <title>Culturing micro-colonial fungi from biological soil crusts in the Mojave desert and describing Neophaeococcomyces mojavensis, and introducing the new genera and species Taxawa tesnikishii.</title>
        <authorList>
            <person name="Kurbessoian T."/>
            <person name="Stajich J.E."/>
        </authorList>
    </citation>
    <scope>NUCLEOTIDE SEQUENCE</scope>
    <source>
        <strain evidence="1">JES_112</strain>
    </source>
</reference>
<evidence type="ECO:0000313" key="2">
    <source>
        <dbReference type="Proteomes" id="UP001172386"/>
    </source>
</evidence>
<comment type="caution">
    <text evidence="1">The sequence shown here is derived from an EMBL/GenBank/DDBJ whole genome shotgun (WGS) entry which is preliminary data.</text>
</comment>
<evidence type="ECO:0000313" key="1">
    <source>
        <dbReference type="EMBL" id="KAJ9654396.1"/>
    </source>
</evidence>
<dbReference type="Proteomes" id="UP001172386">
    <property type="component" value="Unassembled WGS sequence"/>
</dbReference>
<sequence length="558" mass="61708">MNSSALATNNHAQNDDPTAYNQPQTVLKPSASAEHQEILPPPTNLPSLKTRSGARPEFGVLDQQKGRFMQSHSSINLARNLARKAQLSKTPRLHAYAYNLGIRKEQVAKEQVSIKEVMEFQAVKSYLHRFFETVGALYQIVDELEMVEKCTAYWTTEVPFRSGFEAFVAGTVALGSFFSATPSELEPQLVEHAKQILDASCGLTPVSMSADHASAWIMRTIYLRLTTRPHLAWFASCATMHVIEALGLHVDIALLERTNASSKAQQRRSKQCENIYIISVFLNAFISAEYGRSRVVLQGATPLTLLDNLTEGPRANIQNLAFVLLSIEIPEISSETLDSIFGVLSKVHNEPPPLALVKADVALFLYRKAVNSKGWSGQTLTDFQHHSLLLLIKASLPAGHCMVDKNQPWYNLLSTPFQAFMVLADIESDESLELLPEVISLMAHVEACFGTHLAKEALEVTKWLLSGLSAQKSKQADALLQAAERTLANFRRGSHSSNGVDDSRLQQEPQQLAGSEQAATNLLGPNFDVLRWLDVYGLNASPYSFGDDMFLFDELPNA</sequence>
<keyword evidence="2" id="KW-1185">Reference proteome</keyword>
<accession>A0ACC3A306</accession>
<dbReference type="EMBL" id="JAPDRQ010000122">
    <property type="protein sequence ID" value="KAJ9654396.1"/>
    <property type="molecule type" value="Genomic_DNA"/>
</dbReference>
<name>A0ACC3A306_9EURO</name>
<protein>
    <submittedName>
        <fullName evidence="1">Uncharacterized protein</fullName>
    </submittedName>
</protein>
<proteinExistence type="predicted"/>
<organism evidence="1 2">
    <name type="scientific">Neophaeococcomyces mojaviensis</name>
    <dbReference type="NCBI Taxonomy" id="3383035"/>
    <lineage>
        <taxon>Eukaryota</taxon>
        <taxon>Fungi</taxon>
        <taxon>Dikarya</taxon>
        <taxon>Ascomycota</taxon>
        <taxon>Pezizomycotina</taxon>
        <taxon>Eurotiomycetes</taxon>
        <taxon>Chaetothyriomycetidae</taxon>
        <taxon>Chaetothyriales</taxon>
        <taxon>Chaetothyriales incertae sedis</taxon>
        <taxon>Neophaeococcomyces</taxon>
    </lineage>
</organism>
<gene>
    <name evidence="1" type="ORF">H2198_006558</name>
</gene>